<dbReference type="Proteomes" id="UP000198858">
    <property type="component" value="Chromosome I"/>
</dbReference>
<name>A0A1H1PXB7_9FLAO</name>
<gene>
    <name evidence="2" type="ORF">SAMN04488552_2295</name>
</gene>
<dbReference type="Gene3D" id="1.25.40.10">
    <property type="entry name" value="Tetratricopeptide repeat domain"/>
    <property type="match status" value="1"/>
</dbReference>
<protein>
    <submittedName>
        <fullName evidence="2">Uncharacterized protein</fullName>
    </submittedName>
</protein>
<feature type="signal peptide" evidence="1">
    <location>
        <begin position="1"/>
        <end position="24"/>
    </location>
</feature>
<keyword evidence="1" id="KW-0732">Signal</keyword>
<dbReference type="RefSeq" id="WP_157717398.1">
    <property type="nucleotide sequence ID" value="NZ_LT629745.1"/>
</dbReference>
<dbReference type="SUPFAM" id="SSF48452">
    <property type="entry name" value="TPR-like"/>
    <property type="match status" value="1"/>
</dbReference>
<dbReference type="InterPro" id="IPR011990">
    <property type="entry name" value="TPR-like_helical_dom_sf"/>
</dbReference>
<reference evidence="2 3" key="1">
    <citation type="submission" date="2016-10" db="EMBL/GenBank/DDBJ databases">
        <authorList>
            <person name="Varghese N."/>
            <person name="Submissions S."/>
        </authorList>
    </citation>
    <scope>NUCLEOTIDE SEQUENCE [LARGE SCALE GENOMIC DNA]</scope>
    <source>
        <strain evidence="2 3">Mar_2010_102</strain>
    </source>
</reference>
<organism evidence="2 3">
    <name type="scientific">Christiangramia echinicola</name>
    <dbReference type="NCBI Taxonomy" id="279359"/>
    <lineage>
        <taxon>Bacteria</taxon>
        <taxon>Pseudomonadati</taxon>
        <taxon>Bacteroidota</taxon>
        <taxon>Flavobacteriia</taxon>
        <taxon>Flavobacteriales</taxon>
        <taxon>Flavobacteriaceae</taxon>
        <taxon>Christiangramia</taxon>
    </lineage>
</organism>
<evidence type="ECO:0000313" key="2">
    <source>
        <dbReference type="EMBL" id="SDS15852.1"/>
    </source>
</evidence>
<evidence type="ECO:0000256" key="1">
    <source>
        <dbReference type="SAM" id="SignalP"/>
    </source>
</evidence>
<accession>A0A1H1PXB7</accession>
<sequence length="301" mass="34637">MGAIIKLRWSISLLLICFTTSLMAQKGEQDMTDKLYEAYKDKGAKEVLKVYEKNNTNKEYEGMAEPLNVLAYRLMQDDKDLKAAEVLLKAQIEEYPNEANPYDSYSDVLLEMGKKEEAKKQIEKSMQLASQKDNEENQLVIQAGKAKMAMLENKDKQLNFLVGNWENETKTYQNGEEVDSSVSSNNVTFDSSGSIMIVDHDDSGKDPCCKRVMVYNPNEDEFDVSYMRRNQPNGIYSSKMKVKEVGTDHFELMEQYTNDDNEEVQVKHDIVKKPKNVEWTTYASTDGNWEKVRSMTLKKKD</sequence>
<evidence type="ECO:0000313" key="3">
    <source>
        <dbReference type="Proteomes" id="UP000198858"/>
    </source>
</evidence>
<feature type="chain" id="PRO_5009257040" evidence="1">
    <location>
        <begin position="25"/>
        <end position="301"/>
    </location>
</feature>
<dbReference type="AlphaFoldDB" id="A0A1H1PXB7"/>
<proteinExistence type="predicted"/>
<dbReference type="EMBL" id="LT629745">
    <property type="protein sequence ID" value="SDS15852.1"/>
    <property type="molecule type" value="Genomic_DNA"/>
</dbReference>
<keyword evidence="3" id="KW-1185">Reference proteome</keyword>